<keyword evidence="3" id="KW-1185">Reference proteome</keyword>
<proteinExistence type="predicted"/>
<sequence length="130" mass="14090">MKKVLIAAVLGFVSVGAQAQVLSNWDDLVADLDAKGAVAMCGSLAYTIDKYDIDDSADWAVRGDAFIDEMMKIMESDSDLARVTTKTLLKAKLEEPKDPQVVMDSYNEGKVPAFDNASCGQYGTNKLAFK</sequence>
<gene>
    <name evidence="2" type="ORF">SU60_01230</name>
</gene>
<name>A0A0C3DLN8_9VIBR</name>
<keyword evidence="1" id="KW-0732">Signal</keyword>
<evidence type="ECO:0000256" key="1">
    <source>
        <dbReference type="SAM" id="SignalP"/>
    </source>
</evidence>
<dbReference type="RefSeq" id="WP_041153951.1">
    <property type="nucleotide sequence ID" value="NZ_CBCRVP010000022.1"/>
</dbReference>
<dbReference type="Proteomes" id="UP000031977">
    <property type="component" value="Unassembled WGS sequence"/>
</dbReference>
<dbReference type="AlphaFoldDB" id="A0A0C3DLN8"/>
<protein>
    <submittedName>
        <fullName evidence="2">Uncharacterized protein</fullName>
    </submittedName>
</protein>
<organism evidence="2 3">
    <name type="scientific">Vibrio mytili</name>
    <dbReference type="NCBI Taxonomy" id="50718"/>
    <lineage>
        <taxon>Bacteria</taxon>
        <taxon>Pseudomonadati</taxon>
        <taxon>Pseudomonadota</taxon>
        <taxon>Gammaproteobacteria</taxon>
        <taxon>Vibrionales</taxon>
        <taxon>Vibrionaceae</taxon>
        <taxon>Vibrio</taxon>
    </lineage>
</organism>
<dbReference type="EMBL" id="JXOK01000004">
    <property type="protein sequence ID" value="KIN12439.1"/>
    <property type="molecule type" value="Genomic_DNA"/>
</dbReference>
<evidence type="ECO:0000313" key="2">
    <source>
        <dbReference type="EMBL" id="KIN12439.1"/>
    </source>
</evidence>
<feature type="chain" id="PRO_5002163350" evidence="1">
    <location>
        <begin position="20"/>
        <end position="130"/>
    </location>
</feature>
<accession>A0A0C3DLN8</accession>
<reference evidence="2 3" key="1">
    <citation type="submission" date="2015-01" db="EMBL/GenBank/DDBJ databases">
        <title>Draft genome of Vibrio mytili type strain CAIM 528.</title>
        <authorList>
            <person name="Gonzalez-Castillo A."/>
            <person name="Gomez-Gil B."/>
            <person name="Enciso-Ibarra J."/>
        </authorList>
    </citation>
    <scope>NUCLEOTIDE SEQUENCE [LARGE SCALE GENOMIC DNA]</scope>
    <source>
        <strain evidence="2 3">CAIM 528</strain>
    </source>
</reference>
<feature type="signal peptide" evidence="1">
    <location>
        <begin position="1"/>
        <end position="19"/>
    </location>
</feature>
<evidence type="ECO:0000313" key="3">
    <source>
        <dbReference type="Proteomes" id="UP000031977"/>
    </source>
</evidence>
<comment type="caution">
    <text evidence="2">The sequence shown here is derived from an EMBL/GenBank/DDBJ whole genome shotgun (WGS) entry which is preliminary data.</text>
</comment>